<dbReference type="InterPro" id="IPR018060">
    <property type="entry name" value="HTH_AraC"/>
</dbReference>
<proteinExistence type="predicted"/>
<evidence type="ECO:0000313" key="6">
    <source>
        <dbReference type="Proteomes" id="UP000564806"/>
    </source>
</evidence>
<gene>
    <name evidence="5" type="ORF">HPT30_16150</name>
</gene>
<dbReference type="Proteomes" id="UP000564806">
    <property type="component" value="Unassembled WGS sequence"/>
</dbReference>
<evidence type="ECO:0000256" key="3">
    <source>
        <dbReference type="ARBA" id="ARBA00023163"/>
    </source>
</evidence>
<reference evidence="5" key="1">
    <citation type="submission" date="2020-06" db="EMBL/GenBank/DDBJ databases">
        <title>Paenibacillus sp. nov., isolated from soil.</title>
        <authorList>
            <person name="Seo Y.L."/>
        </authorList>
    </citation>
    <scope>NUCLEOTIDE SEQUENCE [LARGE SCALE GENOMIC DNA]</scope>
    <source>
        <strain evidence="5">JW14</strain>
    </source>
</reference>
<keyword evidence="6" id="KW-1185">Reference proteome</keyword>
<sequence length="313" mass="36126">MITGNKNIPKIGACPVLESDTFPFGIYLETIVETDHRVSHSHDYINLIYIVNGAGEHVYNGSHFQVSKGDVFIIEPNKDHYYTANAGHTLEVYGVQFQPELLRNELEVLIKVNPFFDFFYVEPFFRETVDFSLKLTLNPAEQIEFRLLLDLLGDEFNQKRLGYRLMIQTKLLGLFVYLSRCYDKLDNATLLSGLDDCTIIERVCEFIQKYYAQAMTLQQISRLCGMSQSTFTYHFKEVTGMSFLQFRNRVRCDAAKSLLTSSNLKIIAIANEVGFEDVSNFNKTFKRMEGISPREYRKQMTVNGTLYEAPKPR</sequence>
<dbReference type="Pfam" id="PF02311">
    <property type="entry name" value="AraC_binding"/>
    <property type="match status" value="1"/>
</dbReference>
<keyword evidence="1" id="KW-0805">Transcription regulation</keyword>
<keyword evidence="2" id="KW-0238">DNA-binding</keyword>
<dbReference type="InterPro" id="IPR003313">
    <property type="entry name" value="AraC-bd"/>
</dbReference>
<dbReference type="PROSITE" id="PS01124">
    <property type="entry name" value="HTH_ARAC_FAMILY_2"/>
    <property type="match status" value="1"/>
</dbReference>
<dbReference type="AlphaFoldDB" id="A0A850EN80"/>
<organism evidence="5 6">
    <name type="scientific">Paenibacillus agri</name>
    <dbReference type="NCBI Taxonomy" id="2744309"/>
    <lineage>
        <taxon>Bacteria</taxon>
        <taxon>Bacillati</taxon>
        <taxon>Bacillota</taxon>
        <taxon>Bacilli</taxon>
        <taxon>Bacillales</taxon>
        <taxon>Paenibacillaceae</taxon>
        <taxon>Paenibacillus</taxon>
    </lineage>
</organism>
<protein>
    <submittedName>
        <fullName evidence="5">Helix-turn-helix transcriptional regulator</fullName>
    </submittedName>
</protein>
<dbReference type="Pfam" id="PF12833">
    <property type="entry name" value="HTH_18"/>
    <property type="match status" value="1"/>
</dbReference>
<name>A0A850EN80_9BACL</name>
<dbReference type="GO" id="GO:0043565">
    <property type="term" value="F:sequence-specific DNA binding"/>
    <property type="evidence" value="ECO:0007669"/>
    <property type="project" value="InterPro"/>
</dbReference>
<keyword evidence="3" id="KW-0804">Transcription</keyword>
<evidence type="ECO:0000256" key="1">
    <source>
        <dbReference type="ARBA" id="ARBA00023015"/>
    </source>
</evidence>
<dbReference type="PANTHER" id="PTHR43280">
    <property type="entry name" value="ARAC-FAMILY TRANSCRIPTIONAL REGULATOR"/>
    <property type="match status" value="1"/>
</dbReference>
<dbReference type="Gene3D" id="2.60.120.10">
    <property type="entry name" value="Jelly Rolls"/>
    <property type="match status" value="1"/>
</dbReference>
<evidence type="ECO:0000256" key="2">
    <source>
        <dbReference type="ARBA" id="ARBA00023125"/>
    </source>
</evidence>
<dbReference type="SUPFAM" id="SSF46689">
    <property type="entry name" value="Homeodomain-like"/>
    <property type="match status" value="2"/>
</dbReference>
<feature type="domain" description="HTH araC/xylS-type" evidence="4">
    <location>
        <begin position="201"/>
        <end position="299"/>
    </location>
</feature>
<dbReference type="RefSeq" id="WP_175372367.1">
    <property type="nucleotide sequence ID" value="NZ_JABWCS010000211.1"/>
</dbReference>
<dbReference type="InterPro" id="IPR014710">
    <property type="entry name" value="RmlC-like_jellyroll"/>
</dbReference>
<dbReference type="SMART" id="SM00342">
    <property type="entry name" value="HTH_ARAC"/>
    <property type="match status" value="1"/>
</dbReference>
<comment type="caution">
    <text evidence="5">The sequence shown here is derived from an EMBL/GenBank/DDBJ whole genome shotgun (WGS) entry which is preliminary data.</text>
</comment>
<dbReference type="InterPro" id="IPR020449">
    <property type="entry name" value="Tscrpt_reg_AraC-type_HTH"/>
</dbReference>
<dbReference type="InterPro" id="IPR009057">
    <property type="entry name" value="Homeodomain-like_sf"/>
</dbReference>
<evidence type="ECO:0000259" key="4">
    <source>
        <dbReference type="PROSITE" id="PS01124"/>
    </source>
</evidence>
<dbReference type="InterPro" id="IPR037923">
    <property type="entry name" value="HTH-like"/>
</dbReference>
<dbReference type="GO" id="GO:0003700">
    <property type="term" value="F:DNA-binding transcription factor activity"/>
    <property type="evidence" value="ECO:0007669"/>
    <property type="project" value="InterPro"/>
</dbReference>
<dbReference type="PRINTS" id="PR00032">
    <property type="entry name" value="HTHARAC"/>
</dbReference>
<dbReference type="Gene3D" id="1.10.10.60">
    <property type="entry name" value="Homeodomain-like"/>
    <property type="match status" value="2"/>
</dbReference>
<dbReference type="PANTHER" id="PTHR43280:SF28">
    <property type="entry name" value="HTH-TYPE TRANSCRIPTIONAL ACTIVATOR RHAS"/>
    <property type="match status" value="1"/>
</dbReference>
<dbReference type="SUPFAM" id="SSF51215">
    <property type="entry name" value="Regulatory protein AraC"/>
    <property type="match status" value="1"/>
</dbReference>
<dbReference type="EMBL" id="JABWCS010000211">
    <property type="protein sequence ID" value="NUU61876.1"/>
    <property type="molecule type" value="Genomic_DNA"/>
</dbReference>
<evidence type="ECO:0000313" key="5">
    <source>
        <dbReference type="EMBL" id="NUU61876.1"/>
    </source>
</evidence>
<accession>A0A850EN80</accession>